<keyword evidence="5" id="KW-0863">Zinc-finger</keyword>
<evidence type="ECO:0000256" key="8">
    <source>
        <dbReference type="ARBA" id="ARBA00023163"/>
    </source>
</evidence>
<dbReference type="PANTHER" id="PTHR10816">
    <property type="entry name" value="MYELIN TRANSCRIPTION FACTOR 1-RELATED"/>
    <property type="match status" value="1"/>
</dbReference>
<protein>
    <recommendedName>
        <fullName evidence="14">Myelin transcription factor 1 domain-containing protein</fullName>
    </recommendedName>
</protein>
<feature type="region of interest" description="Disordered" evidence="11">
    <location>
        <begin position="407"/>
        <end position="536"/>
    </location>
</feature>
<feature type="coiled-coil region" evidence="10">
    <location>
        <begin position="1162"/>
        <end position="1196"/>
    </location>
</feature>
<keyword evidence="3" id="KW-0479">Metal-binding</keyword>
<sequence>GRAVSKQEKFLLETKAALKSLSGSWSQHPASEERYEKPNFENLFEENGKKLGLLAAVSKSKVSVNNNKGSETIKDVVTLSSSNAVPTEDKEEEKPAAAEKEDEPEQPKEPEEPRTVARPPAEPKKSENPIENLLKIETECEKIPPGTKEDKKQFFYNNQFEGMAGPTFVANYEDGPKDSIVVDSPNSPGSGKRYTVLQPASADSKAASQIQDIAKIGFNVIQPSKENAADVDKLKQGDEPPLSPDNPSNVREGNKCPTPGCTGLGHVTGLYSHHRSLSGCPRKDKVTPEILAMHETILKCPTPGCNGRGHVSTNRNTHRSLSGCPLAAATKQASRDKSKLTSNMSSSRASSLSGDYCSYSTKGISPCSQSPNSQSSSDAKPCYTMLQQSAKSPLCVASPSHEFSAQSPYYKQSGIPTPPMKRSLSEDSPATPLEERRYNLKSEDSGLASSGSSNEVEPNKAAKSEVAAAPGGGPACRMPYDYQQDSNSSSSCVDPAALSVAPQQPLAASASAGGPQPPTAPQQPPPPPPQQQQQPYLEEARYESDMYRYGVYSAHPPERPSYDHVMYDQRAAMYSYSDLSHVAPHYESQQHGSVSVGKEGESQLPNPNLYQRSVYPYEDSSAASSNMACQMPACPASNPFSSAINLSRKADDSPLSIRNQTQISPGGSVIDLSTSSVASNSPHYATSMSPQHGGIRSRALDGTSPSHLSNQSAAVPSPQVHTLDLSVNRGAESPLYSAESAVAGIQGAHPPATARRFLSPEEQTEPVDFSTANEPVNFSGSRLVALPPGYAYSRTSSPESTQQPYLDYRDNPAAVAAGLSSGYISPHYSSVVPTSEYSSYNPYYACNTSNLSNSPYANYHTGNTGYANCIPQANSATSYSSMLPSAGGGSAVNGVDAMSKKDDVGLSGCSRSDRSSVQPHSQELKCPTPGCDGSGHVTGNYSSHRSLSGCPRANKPKSKPRDGQDSEPLRCPIPGCDGSGHATGKFLSHRSASGCPIANRNKMRVMDSASASSSLMGGPSVDLHHKDVGYFAGAMAAAAVAGGIKYEQLQPATSAGHLPSASGASLQSGGCSGGGADGSSNLTVTHLGPSFLAHRASCGTSSPTHPPSSLSPPPPAGLLNNKVKNKYATGEHHVLANMYKPNNMGPHPSENNNATGENGEDLMTLEAEISELQRENARVESQMMRLRSDISAMEAHLRSGDKETPEIAQRSNDLTNYYESIRNNVITLLEHVRIPGNQDKLAHDNFDAYITKLQNLCNSGDCPPSSGYPASHHLYQGGAASYPGMDADAGRPIIFETVKNALQDYHCLPTPI</sequence>
<evidence type="ECO:0000313" key="12">
    <source>
        <dbReference type="EMBL" id="CAB3382769.1"/>
    </source>
</evidence>
<dbReference type="InterPro" id="IPR036060">
    <property type="entry name" value="Znf_C2H2C_sf"/>
</dbReference>
<evidence type="ECO:0000256" key="11">
    <source>
        <dbReference type="SAM" id="MobiDB-lite"/>
    </source>
</evidence>
<feature type="non-terminal residue" evidence="12">
    <location>
        <position position="1"/>
    </location>
</feature>
<evidence type="ECO:0000313" key="13">
    <source>
        <dbReference type="Proteomes" id="UP000494165"/>
    </source>
</evidence>
<keyword evidence="13" id="KW-1185">Reference proteome</keyword>
<feature type="compositionally biased region" description="Pro residues" evidence="11">
    <location>
        <begin position="1104"/>
        <end position="1116"/>
    </location>
</feature>
<evidence type="ECO:0000256" key="2">
    <source>
        <dbReference type="ARBA" id="ARBA00010194"/>
    </source>
</evidence>
<feature type="compositionally biased region" description="Low complexity" evidence="11">
    <location>
        <begin position="342"/>
        <end position="353"/>
    </location>
</feature>
<dbReference type="OrthoDB" id="10069059at2759"/>
<dbReference type="GO" id="GO:0000978">
    <property type="term" value="F:RNA polymerase II cis-regulatory region sequence-specific DNA binding"/>
    <property type="evidence" value="ECO:0007669"/>
    <property type="project" value="TreeGrafter"/>
</dbReference>
<dbReference type="GO" id="GO:0000981">
    <property type="term" value="F:DNA-binding transcription factor activity, RNA polymerase II-specific"/>
    <property type="evidence" value="ECO:0007669"/>
    <property type="project" value="TreeGrafter"/>
</dbReference>
<evidence type="ECO:0000256" key="9">
    <source>
        <dbReference type="ARBA" id="ARBA00023242"/>
    </source>
</evidence>
<feature type="compositionally biased region" description="Low complexity" evidence="11">
    <location>
        <begin position="1060"/>
        <end position="1069"/>
    </location>
</feature>
<evidence type="ECO:0008006" key="14">
    <source>
        <dbReference type="Google" id="ProtNLM"/>
    </source>
</evidence>
<comment type="similarity">
    <text evidence="2">Belongs to the MYT1 family.</text>
</comment>
<keyword evidence="9" id="KW-0539">Nucleus</keyword>
<dbReference type="PANTHER" id="PTHR10816:SF15">
    <property type="entry name" value="MYELIN TRANSCRIPTION FACTOR 1-LIKE PROTEIN"/>
    <property type="match status" value="1"/>
</dbReference>
<evidence type="ECO:0000256" key="5">
    <source>
        <dbReference type="ARBA" id="ARBA00022771"/>
    </source>
</evidence>
<feature type="compositionally biased region" description="Basic and acidic residues" evidence="11">
    <location>
        <begin position="30"/>
        <end position="39"/>
    </location>
</feature>
<feature type="compositionally biased region" description="Basic and acidic residues" evidence="11">
    <location>
        <begin position="92"/>
        <end position="133"/>
    </location>
</feature>
<dbReference type="InterPro" id="IPR002515">
    <property type="entry name" value="Znf_C2H2C"/>
</dbReference>
<dbReference type="Pfam" id="PF01530">
    <property type="entry name" value="zf-C2HC"/>
    <property type="match status" value="4"/>
</dbReference>
<evidence type="ECO:0000256" key="3">
    <source>
        <dbReference type="ARBA" id="ARBA00022723"/>
    </source>
</evidence>
<evidence type="ECO:0000256" key="10">
    <source>
        <dbReference type="SAM" id="Coils"/>
    </source>
</evidence>
<dbReference type="Gene3D" id="4.10.320.30">
    <property type="match status" value="4"/>
</dbReference>
<feature type="region of interest" description="Disordered" evidence="11">
    <location>
        <begin position="20"/>
        <end position="39"/>
    </location>
</feature>
<feature type="compositionally biased region" description="Pro residues" evidence="11">
    <location>
        <begin position="515"/>
        <end position="530"/>
    </location>
</feature>
<evidence type="ECO:0000256" key="6">
    <source>
        <dbReference type="ARBA" id="ARBA00022833"/>
    </source>
</evidence>
<evidence type="ECO:0000256" key="7">
    <source>
        <dbReference type="ARBA" id="ARBA00023015"/>
    </source>
</evidence>
<feature type="compositionally biased region" description="Low complexity" evidence="11">
    <location>
        <begin position="501"/>
        <end position="514"/>
    </location>
</feature>
<feature type="compositionally biased region" description="Polar residues" evidence="11">
    <location>
        <begin position="656"/>
        <end position="690"/>
    </location>
</feature>
<dbReference type="FunFam" id="4.10.320.30:FF:000001">
    <property type="entry name" value="Myelin transcription factor 1-like, a"/>
    <property type="match status" value="4"/>
</dbReference>
<feature type="region of interest" description="Disordered" evidence="11">
    <location>
        <begin position="1054"/>
        <end position="1077"/>
    </location>
</feature>
<proteinExistence type="inferred from homology"/>
<accession>A0A8S1DQ08</accession>
<feature type="region of interest" description="Disordered" evidence="11">
    <location>
        <begin position="586"/>
        <end position="607"/>
    </location>
</feature>
<comment type="caution">
    <text evidence="12">The sequence shown here is derived from an EMBL/GenBank/DDBJ whole genome shotgun (WGS) entry which is preliminary data.</text>
</comment>
<gene>
    <name evidence="12" type="ORF">CLODIP_2_CD09750</name>
</gene>
<feature type="compositionally biased region" description="Polar residues" evidence="11">
    <location>
        <begin position="937"/>
        <end position="946"/>
    </location>
</feature>
<feature type="compositionally biased region" description="Polar residues" evidence="11">
    <location>
        <begin position="703"/>
        <end position="714"/>
    </location>
</feature>
<keyword evidence="10" id="KW-0175">Coiled coil</keyword>
<dbReference type="SUPFAM" id="SSF103637">
    <property type="entry name" value="CCHHC domain"/>
    <property type="match status" value="4"/>
</dbReference>
<feature type="compositionally biased region" description="Basic and acidic residues" evidence="11">
    <location>
        <begin position="959"/>
        <end position="968"/>
    </location>
</feature>
<comment type="subcellular location">
    <subcellularLocation>
        <location evidence="1">Nucleus</location>
    </subcellularLocation>
</comment>
<feature type="region of interest" description="Disordered" evidence="11">
    <location>
        <begin position="62"/>
        <end position="133"/>
    </location>
</feature>
<name>A0A8S1DQ08_9INSE</name>
<dbReference type="EMBL" id="CADEPI010000284">
    <property type="protein sequence ID" value="CAB3382769.1"/>
    <property type="molecule type" value="Genomic_DNA"/>
</dbReference>
<keyword evidence="6" id="KW-0862">Zinc</keyword>
<keyword evidence="8" id="KW-0804">Transcription</keyword>
<evidence type="ECO:0000256" key="4">
    <source>
        <dbReference type="ARBA" id="ARBA00022737"/>
    </source>
</evidence>
<evidence type="ECO:0000256" key="1">
    <source>
        <dbReference type="ARBA" id="ARBA00004123"/>
    </source>
</evidence>
<organism evidence="12 13">
    <name type="scientific">Cloeon dipterum</name>
    <dbReference type="NCBI Taxonomy" id="197152"/>
    <lineage>
        <taxon>Eukaryota</taxon>
        <taxon>Metazoa</taxon>
        <taxon>Ecdysozoa</taxon>
        <taxon>Arthropoda</taxon>
        <taxon>Hexapoda</taxon>
        <taxon>Insecta</taxon>
        <taxon>Pterygota</taxon>
        <taxon>Palaeoptera</taxon>
        <taxon>Ephemeroptera</taxon>
        <taxon>Pisciforma</taxon>
        <taxon>Baetidae</taxon>
        <taxon>Cloeon</taxon>
    </lineage>
</organism>
<feature type="region of interest" description="Disordered" evidence="11">
    <location>
        <begin position="234"/>
        <end position="254"/>
    </location>
</feature>
<feature type="region of interest" description="Disordered" evidence="11">
    <location>
        <begin position="902"/>
        <end position="972"/>
    </location>
</feature>
<feature type="region of interest" description="Disordered" evidence="11">
    <location>
        <begin position="167"/>
        <end position="192"/>
    </location>
</feature>
<dbReference type="PROSITE" id="PS51802">
    <property type="entry name" value="ZF_CCHHC"/>
    <property type="match status" value="4"/>
</dbReference>
<feature type="region of interest" description="Disordered" evidence="11">
    <location>
        <begin position="328"/>
        <end position="354"/>
    </location>
</feature>
<dbReference type="Proteomes" id="UP000494165">
    <property type="component" value="Unassembled WGS sequence"/>
</dbReference>
<feature type="region of interest" description="Disordered" evidence="11">
    <location>
        <begin position="651"/>
        <end position="719"/>
    </location>
</feature>
<feature type="region of interest" description="Disordered" evidence="11">
    <location>
        <begin position="1095"/>
        <end position="1121"/>
    </location>
</feature>
<dbReference type="GO" id="GO:0005634">
    <property type="term" value="C:nucleus"/>
    <property type="evidence" value="ECO:0007669"/>
    <property type="project" value="UniProtKB-SubCell"/>
</dbReference>
<keyword evidence="7" id="KW-0805">Transcription regulation</keyword>
<dbReference type="GO" id="GO:0008270">
    <property type="term" value="F:zinc ion binding"/>
    <property type="evidence" value="ECO:0007669"/>
    <property type="project" value="UniProtKB-KW"/>
</dbReference>
<dbReference type="GO" id="GO:0007399">
    <property type="term" value="P:nervous system development"/>
    <property type="evidence" value="ECO:0007669"/>
    <property type="project" value="UniProtKB-KW"/>
</dbReference>
<reference evidence="12 13" key="1">
    <citation type="submission" date="2020-04" db="EMBL/GenBank/DDBJ databases">
        <authorList>
            <person name="Alioto T."/>
            <person name="Alioto T."/>
            <person name="Gomez Garrido J."/>
        </authorList>
    </citation>
    <scope>NUCLEOTIDE SEQUENCE [LARGE SCALE GENOMIC DNA]</scope>
</reference>
<keyword evidence="4" id="KW-0677">Repeat</keyword>
<feature type="compositionally biased region" description="Basic and acidic residues" evidence="11">
    <location>
        <begin position="433"/>
        <end position="444"/>
    </location>
</feature>